<evidence type="ECO:0000256" key="1">
    <source>
        <dbReference type="ARBA" id="ARBA00004479"/>
    </source>
</evidence>
<feature type="transmembrane region" description="Helical" evidence="8">
    <location>
        <begin position="200"/>
        <end position="223"/>
    </location>
</feature>
<evidence type="ECO:0000256" key="4">
    <source>
        <dbReference type="ARBA" id="ARBA00022729"/>
    </source>
</evidence>
<dbReference type="InterPro" id="IPR009038">
    <property type="entry name" value="GOLD_dom"/>
</dbReference>
<feature type="signal peptide" evidence="9">
    <location>
        <begin position="1"/>
        <end position="31"/>
    </location>
</feature>
<dbReference type="OMA" id="DVFEACF"/>
<sequence>MLARFIRQSRSLESFLLVLTAILFLCQPAHAIKFALQASRFPAAKCIWNAAHPGALVIVTANVGPGDHQRIDIEILDSGPNKNVYLSKKNISGEKRFAVTAHSEEDVGVCFRNYIEPSTQGGPVEAKPRSRVIDLDIDIGADAVDYNAIANQESLSGLETEMRKLEGVVKEIVEEMDYLKTREERFQSTNMSTNIRVQNFAWFTIFSLIGLGLWQIFHLRAFFKRKYLID</sequence>
<dbReference type="EMBL" id="KB467843">
    <property type="protein sequence ID" value="PCH35096.1"/>
    <property type="molecule type" value="Genomic_DNA"/>
</dbReference>
<dbReference type="InterPro" id="IPR015720">
    <property type="entry name" value="Emp24-like"/>
</dbReference>
<dbReference type="STRING" id="742152.A0A2H3IYR0"/>
<comment type="similarity">
    <text evidence="2 7">Belongs to the EMP24/GP25L family.</text>
</comment>
<dbReference type="Pfam" id="PF01105">
    <property type="entry name" value="EMP24_GP25L"/>
    <property type="match status" value="1"/>
</dbReference>
<comment type="subcellular location">
    <subcellularLocation>
        <location evidence="1 7">Membrane</location>
        <topology evidence="1 7">Single-pass type I membrane protein</topology>
    </subcellularLocation>
</comment>
<dbReference type="AlphaFoldDB" id="A0A2H3IYR0"/>
<evidence type="ECO:0000313" key="11">
    <source>
        <dbReference type="EMBL" id="PCH35096.1"/>
    </source>
</evidence>
<evidence type="ECO:0000256" key="9">
    <source>
        <dbReference type="SAM" id="SignalP"/>
    </source>
</evidence>
<feature type="chain" id="PRO_5013884195" description="GOLD domain-containing protein" evidence="9">
    <location>
        <begin position="32"/>
        <end position="230"/>
    </location>
</feature>
<reference evidence="11 12" key="1">
    <citation type="journal article" date="2012" name="Science">
        <title>The Paleozoic origin of enzymatic lignin decomposition reconstructed from 31 fungal genomes.</title>
        <authorList>
            <person name="Floudas D."/>
            <person name="Binder M."/>
            <person name="Riley R."/>
            <person name="Barry K."/>
            <person name="Blanchette R.A."/>
            <person name="Henrissat B."/>
            <person name="Martinez A.T."/>
            <person name="Otillar R."/>
            <person name="Spatafora J.W."/>
            <person name="Yadav J.S."/>
            <person name="Aerts A."/>
            <person name="Benoit I."/>
            <person name="Boyd A."/>
            <person name="Carlson A."/>
            <person name="Copeland A."/>
            <person name="Coutinho P.M."/>
            <person name="de Vries R.P."/>
            <person name="Ferreira P."/>
            <person name="Findley K."/>
            <person name="Foster B."/>
            <person name="Gaskell J."/>
            <person name="Glotzer D."/>
            <person name="Gorecki P."/>
            <person name="Heitman J."/>
            <person name="Hesse C."/>
            <person name="Hori C."/>
            <person name="Igarashi K."/>
            <person name="Jurgens J.A."/>
            <person name="Kallen N."/>
            <person name="Kersten P."/>
            <person name="Kohler A."/>
            <person name="Kuees U."/>
            <person name="Kumar T.K.A."/>
            <person name="Kuo A."/>
            <person name="LaButti K."/>
            <person name="Larrondo L.F."/>
            <person name="Lindquist E."/>
            <person name="Ling A."/>
            <person name="Lombard V."/>
            <person name="Lucas S."/>
            <person name="Lundell T."/>
            <person name="Martin R."/>
            <person name="McLaughlin D.J."/>
            <person name="Morgenstern I."/>
            <person name="Morin E."/>
            <person name="Murat C."/>
            <person name="Nagy L.G."/>
            <person name="Nolan M."/>
            <person name="Ohm R.A."/>
            <person name="Patyshakuliyeva A."/>
            <person name="Rokas A."/>
            <person name="Ruiz-Duenas F.J."/>
            <person name="Sabat G."/>
            <person name="Salamov A."/>
            <person name="Samejima M."/>
            <person name="Schmutz J."/>
            <person name="Slot J.C."/>
            <person name="St John F."/>
            <person name="Stenlid J."/>
            <person name="Sun H."/>
            <person name="Sun S."/>
            <person name="Syed K."/>
            <person name="Tsang A."/>
            <person name="Wiebenga A."/>
            <person name="Young D."/>
            <person name="Pisabarro A."/>
            <person name="Eastwood D.C."/>
            <person name="Martin F."/>
            <person name="Cullen D."/>
            <person name="Grigoriev I.V."/>
            <person name="Hibbett D.S."/>
        </authorList>
    </citation>
    <scope>NUCLEOTIDE SEQUENCE [LARGE SCALE GENOMIC DNA]</scope>
    <source>
        <strain evidence="11 12">MD-104</strain>
    </source>
</reference>
<dbReference type="SMART" id="SM01190">
    <property type="entry name" value="EMP24_GP25L"/>
    <property type="match status" value="1"/>
</dbReference>
<evidence type="ECO:0000256" key="3">
    <source>
        <dbReference type="ARBA" id="ARBA00022692"/>
    </source>
</evidence>
<name>A0A2H3IYR0_WOLCO</name>
<keyword evidence="12" id="KW-1185">Reference proteome</keyword>
<evidence type="ECO:0000256" key="6">
    <source>
        <dbReference type="ARBA" id="ARBA00023136"/>
    </source>
</evidence>
<feature type="domain" description="GOLD" evidence="10">
    <location>
        <begin position="44"/>
        <end position="139"/>
    </location>
</feature>
<keyword evidence="5 8" id="KW-1133">Transmembrane helix</keyword>
<keyword evidence="4 9" id="KW-0732">Signal</keyword>
<evidence type="ECO:0000313" key="12">
    <source>
        <dbReference type="Proteomes" id="UP000218811"/>
    </source>
</evidence>
<dbReference type="PROSITE" id="PS50866">
    <property type="entry name" value="GOLD"/>
    <property type="match status" value="1"/>
</dbReference>
<evidence type="ECO:0000256" key="7">
    <source>
        <dbReference type="RuleBase" id="RU003827"/>
    </source>
</evidence>
<evidence type="ECO:0000259" key="10">
    <source>
        <dbReference type="PROSITE" id="PS50866"/>
    </source>
</evidence>
<organism evidence="11 12">
    <name type="scientific">Wolfiporia cocos (strain MD-104)</name>
    <name type="common">Brown rot fungus</name>
    <dbReference type="NCBI Taxonomy" id="742152"/>
    <lineage>
        <taxon>Eukaryota</taxon>
        <taxon>Fungi</taxon>
        <taxon>Dikarya</taxon>
        <taxon>Basidiomycota</taxon>
        <taxon>Agaricomycotina</taxon>
        <taxon>Agaricomycetes</taxon>
        <taxon>Polyporales</taxon>
        <taxon>Phaeolaceae</taxon>
        <taxon>Wolfiporia</taxon>
    </lineage>
</organism>
<proteinExistence type="inferred from homology"/>
<protein>
    <recommendedName>
        <fullName evidence="10">GOLD domain-containing protein</fullName>
    </recommendedName>
</protein>
<dbReference type="OrthoDB" id="759142at2759"/>
<dbReference type="Proteomes" id="UP000218811">
    <property type="component" value="Unassembled WGS sequence"/>
</dbReference>
<keyword evidence="6 8" id="KW-0472">Membrane</keyword>
<evidence type="ECO:0000256" key="2">
    <source>
        <dbReference type="ARBA" id="ARBA00007104"/>
    </source>
</evidence>
<evidence type="ECO:0000256" key="8">
    <source>
        <dbReference type="SAM" id="Phobius"/>
    </source>
</evidence>
<evidence type="ECO:0000256" key="5">
    <source>
        <dbReference type="ARBA" id="ARBA00022989"/>
    </source>
</evidence>
<dbReference type="GO" id="GO:0016020">
    <property type="term" value="C:membrane"/>
    <property type="evidence" value="ECO:0007669"/>
    <property type="project" value="UniProtKB-SubCell"/>
</dbReference>
<dbReference type="PANTHER" id="PTHR22811">
    <property type="entry name" value="TRANSMEMBRANE EMP24 DOMAIN-CONTAINING PROTEIN"/>
    <property type="match status" value="1"/>
</dbReference>
<gene>
    <name evidence="11" type="ORF">WOLCODRAFT_139738</name>
</gene>
<accession>A0A2H3IYR0</accession>
<keyword evidence="3 7" id="KW-0812">Transmembrane</keyword>